<reference evidence="7 8" key="1">
    <citation type="submission" date="2022-05" db="EMBL/GenBank/DDBJ databases">
        <authorList>
            <consortium name="Genoscope - CEA"/>
            <person name="William W."/>
        </authorList>
    </citation>
    <scope>NUCLEOTIDE SEQUENCE [LARGE SCALE GENOMIC DNA]</scope>
</reference>
<dbReference type="SUPFAM" id="SSF56496">
    <property type="entry name" value="Fibrinogen C-terminal domain-like"/>
    <property type="match status" value="1"/>
</dbReference>
<feature type="domain" description="Apple" evidence="6">
    <location>
        <begin position="17"/>
        <end position="98"/>
    </location>
</feature>
<comment type="caution">
    <text evidence="7">The sequence shown here is derived from an EMBL/GenBank/DDBJ whole genome shotgun (WGS) entry which is preliminary data.</text>
</comment>
<accession>A0ABN8NJL1</accession>
<dbReference type="Proteomes" id="UP001159405">
    <property type="component" value="Unassembled WGS sequence"/>
</dbReference>
<keyword evidence="3" id="KW-0106">Calcium</keyword>
<evidence type="ECO:0000256" key="5">
    <source>
        <dbReference type="SAM" id="SignalP"/>
    </source>
</evidence>
<feature type="signal peptide" evidence="5">
    <location>
        <begin position="1"/>
        <end position="17"/>
    </location>
</feature>
<evidence type="ECO:0000256" key="4">
    <source>
        <dbReference type="ARBA" id="ARBA00023157"/>
    </source>
</evidence>
<dbReference type="PANTHER" id="PTHR16146">
    <property type="entry name" value="INTELECTIN"/>
    <property type="match status" value="1"/>
</dbReference>
<feature type="chain" id="PRO_5046060796" description="Apple domain-containing protein" evidence="5">
    <location>
        <begin position="18"/>
        <end position="312"/>
    </location>
</feature>
<dbReference type="InterPro" id="IPR003609">
    <property type="entry name" value="Pan_app"/>
</dbReference>
<dbReference type="EMBL" id="CALNXK010000019">
    <property type="protein sequence ID" value="CAH3106850.1"/>
    <property type="molecule type" value="Genomic_DNA"/>
</dbReference>
<keyword evidence="2" id="KW-0430">Lectin</keyword>
<dbReference type="PROSITE" id="PS50948">
    <property type="entry name" value="PAN"/>
    <property type="match status" value="1"/>
</dbReference>
<protein>
    <recommendedName>
        <fullName evidence="6">Apple domain-containing protein</fullName>
    </recommendedName>
</protein>
<keyword evidence="8" id="KW-1185">Reference proteome</keyword>
<proteinExistence type="predicted"/>
<dbReference type="InterPro" id="IPR014716">
    <property type="entry name" value="Fibrinogen_a/b/g_C_1"/>
</dbReference>
<evidence type="ECO:0000256" key="2">
    <source>
        <dbReference type="ARBA" id="ARBA00022734"/>
    </source>
</evidence>
<evidence type="ECO:0000256" key="3">
    <source>
        <dbReference type="ARBA" id="ARBA00022837"/>
    </source>
</evidence>
<keyword evidence="1" id="KW-0479">Metal-binding</keyword>
<evidence type="ECO:0000259" key="6">
    <source>
        <dbReference type="PROSITE" id="PS50948"/>
    </source>
</evidence>
<evidence type="ECO:0000313" key="8">
    <source>
        <dbReference type="Proteomes" id="UP001159405"/>
    </source>
</evidence>
<organism evidence="7 8">
    <name type="scientific">Porites lobata</name>
    <dbReference type="NCBI Taxonomy" id="104759"/>
    <lineage>
        <taxon>Eukaryota</taxon>
        <taxon>Metazoa</taxon>
        <taxon>Cnidaria</taxon>
        <taxon>Anthozoa</taxon>
        <taxon>Hexacorallia</taxon>
        <taxon>Scleractinia</taxon>
        <taxon>Fungiina</taxon>
        <taxon>Poritidae</taxon>
        <taxon>Porites</taxon>
    </lineage>
</organism>
<dbReference type="InterPro" id="IPR036056">
    <property type="entry name" value="Fibrinogen-like_C"/>
</dbReference>
<keyword evidence="5" id="KW-0732">Signal</keyword>
<evidence type="ECO:0000313" key="7">
    <source>
        <dbReference type="EMBL" id="CAH3106850.1"/>
    </source>
</evidence>
<sequence length="312" mass="35153">MFATAVLLFLIRTVASCQKSRCNGTSSLPNARLIGRAFLVQEAKSTGDCIDICDKLSQCRSINFNWVHFLCELNKADVHIAPQSLITSKGFVYLDNPWIKFQLTSCAHIQQLVPDAKSGYYWVHIKGTKAQVYCDMDNYGGGWTLVASISSSSNDHLLRAEVNCYNLTRCVEFTNTSIPCRKLSDQDIHEIATQEGTFRVDQVTDGYTAFYQIPGGVRQFNSECYTYSCPRIIVSHEYPYHWESNCKGVLNGYPIWTGGECHRVFDMHDNVHDCGGVSWHSSKIDTERVLYGYPCDGLSGIYPNKEGLLFVK</sequence>
<name>A0ABN8NJL1_9CNID</name>
<dbReference type="SUPFAM" id="SSF57414">
    <property type="entry name" value="Hairpin loop containing domain-like"/>
    <property type="match status" value="1"/>
</dbReference>
<dbReference type="Gene3D" id="3.90.215.10">
    <property type="entry name" value="Gamma Fibrinogen, chain A, domain 1"/>
    <property type="match status" value="1"/>
</dbReference>
<dbReference type="Pfam" id="PF00024">
    <property type="entry name" value="PAN_1"/>
    <property type="match status" value="1"/>
</dbReference>
<dbReference type="NCBIfam" id="NF040941">
    <property type="entry name" value="GGGWT_bact"/>
    <property type="match status" value="1"/>
</dbReference>
<keyword evidence="4" id="KW-1015">Disulfide bond</keyword>
<dbReference type="PANTHER" id="PTHR16146:SF46">
    <property type="entry name" value="INTELECTIN-1A-RELATED"/>
    <property type="match status" value="1"/>
</dbReference>
<evidence type="ECO:0000256" key="1">
    <source>
        <dbReference type="ARBA" id="ARBA00022723"/>
    </source>
</evidence>
<gene>
    <name evidence="7" type="ORF">PLOB_00014978</name>
</gene>